<keyword evidence="4" id="KW-0288">FMN</keyword>
<dbReference type="InterPro" id="IPR050627">
    <property type="entry name" value="Nitroreductase/BluB"/>
</dbReference>
<dbReference type="CTD" id="389434"/>
<accession>A0AAJ7RLB8</accession>
<dbReference type="AlphaFoldDB" id="A0AAJ7RLB8"/>
<sequence length="283" mass="32355">MLNESLPLVRKYWRYMAVSIISFVIGNIIMQMFKRIQRIYTGNDLNGDTGSGEVKEDHYDCDVDHVPYKDYVKFPTSDMIARSRDFYKTINLRRSVRKFSPEPVPKEIIENIIKAAGTSPSGAHTQPWTFAVVSNPRLKMEIREIVETEEEINYKKRMGIKWVNDLKKLKTNWIKEYLTTAPYLILVFQQMHSFTSDGDKRVHYYKEISVNMAAGILITAIQYAGLATVTTTPMNCGPAIRNLLGRPAYEKLILLFPVGYPAADATVPALSRKPLSDIMIDFS</sequence>
<dbReference type="Gene3D" id="3.40.109.10">
    <property type="entry name" value="NADH Oxidase"/>
    <property type="match status" value="1"/>
</dbReference>
<keyword evidence="8" id="KW-1185">Reference proteome</keyword>
<comment type="similarity">
    <text evidence="2">Belongs to the nitroreductase family.</text>
</comment>
<comment type="cofactor">
    <cofactor evidence="1">
        <name>FMN</name>
        <dbReference type="ChEBI" id="CHEBI:58210"/>
    </cofactor>
</comment>
<keyword evidence="6" id="KW-0472">Membrane</keyword>
<feature type="domain" description="Nitroreductase" evidence="7">
    <location>
        <begin position="93"/>
        <end position="260"/>
    </location>
</feature>
<evidence type="ECO:0000256" key="3">
    <source>
        <dbReference type="ARBA" id="ARBA00022630"/>
    </source>
</evidence>
<evidence type="ECO:0000256" key="1">
    <source>
        <dbReference type="ARBA" id="ARBA00001917"/>
    </source>
</evidence>
<dbReference type="Proteomes" id="UP000694920">
    <property type="component" value="Unplaced"/>
</dbReference>
<dbReference type="Pfam" id="PF00881">
    <property type="entry name" value="Nitroreductase"/>
    <property type="match status" value="1"/>
</dbReference>
<dbReference type="InterPro" id="IPR029479">
    <property type="entry name" value="Nitroreductase"/>
</dbReference>
<keyword evidence="3" id="KW-0285">Flavoprotein</keyword>
<dbReference type="SUPFAM" id="SSF55469">
    <property type="entry name" value="FMN-dependent nitroreductase-like"/>
    <property type="match status" value="1"/>
</dbReference>
<feature type="transmembrane region" description="Helical" evidence="6">
    <location>
        <begin position="12"/>
        <end position="30"/>
    </location>
</feature>
<dbReference type="GO" id="GO:0005886">
    <property type="term" value="C:plasma membrane"/>
    <property type="evidence" value="ECO:0007669"/>
    <property type="project" value="TreeGrafter"/>
</dbReference>
<dbReference type="PANTHER" id="PTHR23026:SF90">
    <property type="entry name" value="IODOTYROSINE DEIODINASE 1"/>
    <property type="match status" value="1"/>
</dbReference>
<evidence type="ECO:0000256" key="4">
    <source>
        <dbReference type="ARBA" id="ARBA00022643"/>
    </source>
</evidence>
<dbReference type="GO" id="GO:0006570">
    <property type="term" value="P:tyrosine metabolic process"/>
    <property type="evidence" value="ECO:0007669"/>
    <property type="project" value="TreeGrafter"/>
</dbReference>
<dbReference type="GO" id="GO:0032553">
    <property type="term" value="F:ribonucleotide binding"/>
    <property type="evidence" value="ECO:0007669"/>
    <property type="project" value="UniProtKB-ARBA"/>
</dbReference>
<name>A0AAJ7RLB8_CEPCN</name>
<keyword evidence="5" id="KW-0560">Oxidoreductase</keyword>
<evidence type="ECO:0000259" key="7">
    <source>
        <dbReference type="Pfam" id="PF00881"/>
    </source>
</evidence>
<evidence type="ECO:0000313" key="9">
    <source>
        <dbReference type="RefSeq" id="XP_024943073.1"/>
    </source>
</evidence>
<keyword evidence="6" id="KW-0812">Transmembrane</keyword>
<dbReference type="GO" id="GO:0140616">
    <property type="term" value="F:iodotyrosine deiodinase activity"/>
    <property type="evidence" value="ECO:0007669"/>
    <property type="project" value="UniProtKB-ARBA"/>
</dbReference>
<dbReference type="RefSeq" id="XP_024943073.1">
    <property type="nucleotide sequence ID" value="XM_025087305.1"/>
</dbReference>
<gene>
    <name evidence="9" type="primary">LOC107269878</name>
</gene>
<protein>
    <submittedName>
        <fullName evidence="9">Iodotyrosine deiodinase 1 isoform X1</fullName>
    </submittedName>
</protein>
<organism evidence="8 9">
    <name type="scientific">Cephus cinctus</name>
    <name type="common">Wheat stem sawfly</name>
    <dbReference type="NCBI Taxonomy" id="211228"/>
    <lineage>
        <taxon>Eukaryota</taxon>
        <taxon>Metazoa</taxon>
        <taxon>Ecdysozoa</taxon>
        <taxon>Arthropoda</taxon>
        <taxon>Hexapoda</taxon>
        <taxon>Insecta</taxon>
        <taxon>Pterygota</taxon>
        <taxon>Neoptera</taxon>
        <taxon>Endopterygota</taxon>
        <taxon>Hymenoptera</taxon>
        <taxon>Cephoidea</taxon>
        <taxon>Cephidae</taxon>
        <taxon>Cephus</taxon>
    </lineage>
</organism>
<proteinExistence type="inferred from homology"/>
<reference evidence="9" key="1">
    <citation type="submission" date="2025-08" db="UniProtKB">
        <authorList>
            <consortium name="RefSeq"/>
        </authorList>
    </citation>
    <scope>IDENTIFICATION</scope>
</reference>
<dbReference type="FunFam" id="3.40.109.10:FF:000004">
    <property type="entry name" value="Iodotyrosine deiodinase 1"/>
    <property type="match status" value="1"/>
</dbReference>
<evidence type="ECO:0000313" key="8">
    <source>
        <dbReference type="Proteomes" id="UP000694920"/>
    </source>
</evidence>
<dbReference type="InterPro" id="IPR000415">
    <property type="entry name" value="Nitroreductase-like"/>
</dbReference>
<dbReference type="CDD" id="cd02144">
    <property type="entry name" value="iodotyrosine_dehalogenase"/>
    <property type="match status" value="1"/>
</dbReference>
<keyword evidence="6" id="KW-1133">Transmembrane helix</keyword>
<evidence type="ECO:0000256" key="2">
    <source>
        <dbReference type="ARBA" id="ARBA00007118"/>
    </source>
</evidence>
<evidence type="ECO:0000256" key="5">
    <source>
        <dbReference type="ARBA" id="ARBA00023002"/>
    </source>
</evidence>
<dbReference type="GeneID" id="107269878"/>
<evidence type="ECO:0000256" key="6">
    <source>
        <dbReference type="SAM" id="Phobius"/>
    </source>
</evidence>
<dbReference type="PANTHER" id="PTHR23026">
    <property type="entry name" value="NADPH NITROREDUCTASE"/>
    <property type="match status" value="1"/>
</dbReference>